<keyword evidence="5 6" id="KW-0269">Exonuclease</keyword>
<evidence type="ECO:0000256" key="6">
    <source>
        <dbReference type="HAMAP-Rule" id="MF_00337"/>
    </source>
</evidence>
<dbReference type="EC" id="3.1.11.6" evidence="6"/>
<dbReference type="Pfam" id="PF02609">
    <property type="entry name" value="Exonuc_VII_S"/>
    <property type="match status" value="1"/>
</dbReference>
<dbReference type="InterPro" id="IPR003761">
    <property type="entry name" value="Exonuc_VII_S"/>
</dbReference>
<keyword evidence="3 6" id="KW-0540">Nuclease</keyword>
<organism evidence="8">
    <name type="scientific">Histophilus somni (strain 129Pt)</name>
    <name type="common">Haemophilus somnus</name>
    <dbReference type="NCBI Taxonomy" id="205914"/>
    <lineage>
        <taxon>Bacteria</taxon>
        <taxon>Pseudomonadati</taxon>
        <taxon>Pseudomonadota</taxon>
        <taxon>Gammaproteobacteria</taxon>
        <taxon>Pasteurellales</taxon>
        <taxon>Pasteurellaceae</taxon>
        <taxon>Histophilus</taxon>
    </lineage>
</organism>
<feature type="coiled-coil region" evidence="7">
    <location>
        <begin position="53"/>
        <end position="80"/>
    </location>
</feature>
<name>Q0I3G3_HISS1</name>
<evidence type="ECO:0000256" key="4">
    <source>
        <dbReference type="ARBA" id="ARBA00022801"/>
    </source>
</evidence>
<dbReference type="HAMAP" id="MF_00337">
    <property type="entry name" value="Exonuc_7_S"/>
    <property type="match status" value="1"/>
</dbReference>
<proteinExistence type="inferred from homology"/>
<dbReference type="GO" id="GO:0006308">
    <property type="term" value="P:DNA catabolic process"/>
    <property type="evidence" value="ECO:0007669"/>
    <property type="project" value="UniProtKB-UniRule"/>
</dbReference>
<dbReference type="EMBL" id="CP000436">
    <property type="protein sequence ID" value="ABI25178.1"/>
    <property type="molecule type" value="Genomic_DNA"/>
</dbReference>
<evidence type="ECO:0000256" key="7">
    <source>
        <dbReference type="SAM" id="Coils"/>
    </source>
</evidence>
<protein>
    <recommendedName>
        <fullName evidence="6">Exodeoxyribonuclease 7 small subunit</fullName>
        <ecNumber evidence="6">3.1.11.6</ecNumber>
    </recommendedName>
    <alternativeName>
        <fullName evidence="6">Exodeoxyribonuclease VII small subunit</fullName>
        <shortName evidence="6">Exonuclease VII small subunit</shortName>
    </alternativeName>
</protein>
<dbReference type="PANTHER" id="PTHR34137">
    <property type="entry name" value="EXODEOXYRIBONUCLEASE 7 SMALL SUBUNIT"/>
    <property type="match status" value="1"/>
</dbReference>
<comment type="subcellular location">
    <subcellularLocation>
        <location evidence="6">Cytoplasm</location>
    </subcellularLocation>
</comment>
<evidence type="ECO:0000256" key="1">
    <source>
        <dbReference type="ARBA" id="ARBA00009998"/>
    </source>
</evidence>
<dbReference type="GO" id="GO:0008855">
    <property type="term" value="F:exodeoxyribonuclease VII activity"/>
    <property type="evidence" value="ECO:0007669"/>
    <property type="project" value="UniProtKB-UniRule"/>
</dbReference>
<gene>
    <name evidence="6 8" type="primary">xseB</name>
    <name evidence="8" type="ordered locus">HS_0903</name>
</gene>
<dbReference type="SUPFAM" id="SSF116842">
    <property type="entry name" value="XseB-like"/>
    <property type="match status" value="1"/>
</dbReference>
<comment type="function">
    <text evidence="6">Bidirectionally degrades single-stranded DNA into large acid-insoluble oligonucleotides, which are then degraded further into small acid-soluble oligonucleotides.</text>
</comment>
<dbReference type="GO" id="GO:0009318">
    <property type="term" value="C:exodeoxyribonuclease VII complex"/>
    <property type="evidence" value="ECO:0007669"/>
    <property type="project" value="UniProtKB-UniRule"/>
</dbReference>
<keyword evidence="7" id="KW-0175">Coiled coil</keyword>
<evidence type="ECO:0000313" key="8">
    <source>
        <dbReference type="EMBL" id="ABI25178.1"/>
    </source>
</evidence>
<comment type="similarity">
    <text evidence="1 6">Belongs to the XseB family.</text>
</comment>
<dbReference type="InterPro" id="IPR037004">
    <property type="entry name" value="Exonuc_VII_ssu_sf"/>
</dbReference>
<keyword evidence="4 6" id="KW-0378">Hydrolase</keyword>
<comment type="catalytic activity">
    <reaction evidence="6">
        <text>Exonucleolytic cleavage in either 5'- to 3'- or 3'- to 5'-direction to yield nucleoside 5'-phosphates.</text>
        <dbReference type="EC" id="3.1.11.6"/>
    </reaction>
</comment>
<dbReference type="KEGG" id="hso:HS_0903"/>
<dbReference type="NCBIfam" id="TIGR01280">
    <property type="entry name" value="xseB"/>
    <property type="match status" value="1"/>
</dbReference>
<evidence type="ECO:0000256" key="2">
    <source>
        <dbReference type="ARBA" id="ARBA00022490"/>
    </source>
</evidence>
<evidence type="ECO:0000256" key="3">
    <source>
        <dbReference type="ARBA" id="ARBA00022722"/>
    </source>
</evidence>
<dbReference type="Gene3D" id="1.10.287.1040">
    <property type="entry name" value="Exonuclease VII, small subunit"/>
    <property type="match status" value="1"/>
</dbReference>
<dbReference type="eggNOG" id="COG1722">
    <property type="taxonomic scope" value="Bacteria"/>
</dbReference>
<dbReference type="HOGENOM" id="CLU_145918_3_3_6"/>
<sequence>MINMAQTLDKNATDELNFETTLAQLESVVHVLENGDLALEDALKEFERGIQLAQAGQQRLQQAEQRIQILLQKSENAELSDYQPSE</sequence>
<dbReference type="AlphaFoldDB" id="Q0I3G3"/>
<dbReference type="NCBIfam" id="NF002140">
    <property type="entry name" value="PRK00977.1-4"/>
    <property type="match status" value="1"/>
</dbReference>
<dbReference type="NCBIfam" id="NF002137">
    <property type="entry name" value="PRK00977.1-1"/>
    <property type="match status" value="1"/>
</dbReference>
<evidence type="ECO:0000256" key="5">
    <source>
        <dbReference type="ARBA" id="ARBA00022839"/>
    </source>
</evidence>
<reference evidence="8" key="1">
    <citation type="submission" date="2006-08" db="EMBL/GenBank/DDBJ databases">
        <title>Complete genome sequence of Haemophilus somnus 129PT.</title>
        <authorList>
            <person name="Copeland A."/>
            <person name="Lucas S."/>
            <person name="Lapidus A."/>
            <person name="Barry K."/>
            <person name="Glavina del Rio T."/>
            <person name="Hammon N."/>
            <person name="Dalin E."/>
            <person name="Tice H."/>
            <person name="Pitluck S."/>
            <person name="Brettin T.S."/>
            <person name="Bruce D."/>
            <person name="Challacombe J.F."/>
            <person name="Chertkov O."/>
            <person name="Detter J.C."/>
            <person name="Gilna P."/>
            <person name="Han S."/>
            <person name="Misra M."/>
            <person name="Tapia R."/>
            <person name="Thayer N.N."/>
            <person name="Xie G."/>
            <person name="Inzana T.J."/>
            <person name="Duncan A.J."/>
            <person name="Siddaramppa S."/>
            <person name="Richardson P."/>
        </authorList>
    </citation>
    <scope>NUCLEOTIDE SEQUENCE</scope>
    <source>
        <strain evidence="8">129PT</strain>
    </source>
</reference>
<accession>Q0I3G3</accession>
<comment type="subunit">
    <text evidence="6">Heterooligomer composed of large and small subunits.</text>
</comment>
<dbReference type="GO" id="GO:0005829">
    <property type="term" value="C:cytosol"/>
    <property type="evidence" value="ECO:0007669"/>
    <property type="project" value="TreeGrafter"/>
</dbReference>
<dbReference type="PANTHER" id="PTHR34137:SF1">
    <property type="entry name" value="EXODEOXYRIBONUCLEASE 7 SMALL SUBUNIT"/>
    <property type="match status" value="1"/>
</dbReference>
<keyword evidence="2 6" id="KW-0963">Cytoplasm</keyword>